<dbReference type="GO" id="GO:0003700">
    <property type="term" value="F:DNA-binding transcription factor activity"/>
    <property type="evidence" value="ECO:0007669"/>
    <property type="project" value="TreeGrafter"/>
</dbReference>
<evidence type="ECO:0000256" key="4">
    <source>
        <dbReference type="PROSITE-ProRule" id="PRU00335"/>
    </source>
</evidence>
<dbReference type="InterPro" id="IPR050109">
    <property type="entry name" value="HTH-type_TetR-like_transc_reg"/>
</dbReference>
<dbReference type="PANTHER" id="PTHR30055:SF234">
    <property type="entry name" value="HTH-TYPE TRANSCRIPTIONAL REGULATOR BETI"/>
    <property type="match status" value="1"/>
</dbReference>
<dbReference type="SUPFAM" id="SSF46689">
    <property type="entry name" value="Homeodomain-like"/>
    <property type="match status" value="1"/>
</dbReference>
<dbReference type="PROSITE" id="PS50977">
    <property type="entry name" value="HTH_TETR_2"/>
    <property type="match status" value="1"/>
</dbReference>
<keyword evidence="3" id="KW-0804">Transcription</keyword>
<sequence>MKESQSDPQHEGEPRTGLRERKMAQKRERITMSARELFAEKGYDDVTTSELAQRAGVGVGTLFRYVGSKPELLVAIMNEQLENGVTSALELSSEGASATDAIIELLRPWADECLAHPDNAMAYQREVLFGVGPRRAQAIDQLTGLEDVIATILERTRRADSRVAEADLPALAHSLAATIHLDIVRAGLGRNSVEDLPHHIRVSLGFLLRDF</sequence>
<organism evidence="7 8">
    <name type="scientific">Cutibacterium avidum</name>
    <dbReference type="NCBI Taxonomy" id="33010"/>
    <lineage>
        <taxon>Bacteria</taxon>
        <taxon>Bacillati</taxon>
        <taxon>Actinomycetota</taxon>
        <taxon>Actinomycetes</taxon>
        <taxon>Propionibacteriales</taxon>
        <taxon>Propionibacteriaceae</taxon>
        <taxon>Cutibacterium</taxon>
    </lineage>
</organism>
<feature type="DNA-binding region" description="H-T-H motif" evidence="4">
    <location>
        <begin position="47"/>
        <end position="66"/>
    </location>
</feature>
<dbReference type="EMBL" id="JBAKUA010000002">
    <property type="protein sequence ID" value="MEH1545760.1"/>
    <property type="molecule type" value="Genomic_DNA"/>
</dbReference>
<evidence type="ECO:0000256" key="3">
    <source>
        <dbReference type="ARBA" id="ARBA00023163"/>
    </source>
</evidence>
<name>A0AB35XGV0_9ACTN</name>
<accession>A0AB35XGV0</accession>
<dbReference type="GO" id="GO:0000976">
    <property type="term" value="F:transcription cis-regulatory region binding"/>
    <property type="evidence" value="ECO:0007669"/>
    <property type="project" value="TreeGrafter"/>
</dbReference>
<evidence type="ECO:0000259" key="6">
    <source>
        <dbReference type="PROSITE" id="PS50977"/>
    </source>
</evidence>
<reference evidence="7" key="1">
    <citation type="submission" date="2024-02" db="EMBL/GenBank/DDBJ databases">
        <title>Bacterial skin colonization with Propionibacterium avidum as a risk factor for Periprosthetic Joint Infections - a single-center prospective study.</title>
        <authorList>
            <person name="Achermann Y."/>
        </authorList>
    </citation>
    <scope>NUCLEOTIDE SEQUENCE</scope>
    <source>
        <strain evidence="7">PAVI-2017310195</strain>
    </source>
</reference>
<dbReference type="Proteomes" id="UP001309299">
    <property type="component" value="Unassembled WGS sequence"/>
</dbReference>
<keyword evidence="1" id="KW-0805">Transcription regulation</keyword>
<evidence type="ECO:0000313" key="7">
    <source>
        <dbReference type="EMBL" id="MEH1545760.1"/>
    </source>
</evidence>
<evidence type="ECO:0000313" key="8">
    <source>
        <dbReference type="Proteomes" id="UP001309299"/>
    </source>
</evidence>
<gene>
    <name evidence="7" type="ORF">V7F78_01740</name>
</gene>
<comment type="caution">
    <text evidence="7">The sequence shown here is derived from an EMBL/GenBank/DDBJ whole genome shotgun (WGS) entry which is preliminary data.</text>
</comment>
<feature type="region of interest" description="Disordered" evidence="5">
    <location>
        <begin position="1"/>
        <end position="26"/>
    </location>
</feature>
<dbReference type="InterPro" id="IPR001647">
    <property type="entry name" value="HTH_TetR"/>
</dbReference>
<proteinExistence type="predicted"/>
<dbReference type="PRINTS" id="PR00455">
    <property type="entry name" value="HTHTETR"/>
</dbReference>
<dbReference type="Gene3D" id="1.10.357.10">
    <property type="entry name" value="Tetracycline Repressor, domain 2"/>
    <property type="match status" value="1"/>
</dbReference>
<dbReference type="PROSITE" id="PS01081">
    <property type="entry name" value="HTH_TETR_1"/>
    <property type="match status" value="1"/>
</dbReference>
<dbReference type="InterPro" id="IPR009057">
    <property type="entry name" value="Homeodomain-like_sf"/>
</dbReference>
<dbReference type="InterPro" id="IPR023772">
    <property type="entry name" value="DNA-bd_HTH_TetR-type_CS"/>
</dbReference>
<dbReference type="PANTHER" id="PTHR30055">
    <property type="entry name" value="HTH-TYPE TRANSCRIPTIONAL REGULATOR RUTR"/>
    <property type="match status" value="1"/>
</dbReference>
<evidence type="ECO:0000256" key="2">
    <source>
        <dbReference type="ARBA" id="ARBA00023125"/>
    </source>
</evidence>
<evidence type="ECO:0000256" key="1">
    <source>
        <dbReference type="ARBA" id="ARBA00023015"/>
    </source>
</evidence>
<protein>
    <submittedName>
        <fullName evidence="7">TetR/AcrR family transcriptional regulator</fullName>
    </submittedName>
</protein>
<evidence type="ECO:0000256" key="5">
    <source>
        <dbReference type="SAM" id="MobiDB-lite"/>
    </source>
</evidence>
<dbReference type="RefSeq" id="WP_252908349.1">
    <property type="nucleotide sequence ID" value="NZ_JAHDUC010000004.1"/>
</dbReference>
<dbReference type="Pfam" id="PF00440">
    <property type="entry name" value="TetR_N"/>
    <property type="match status" value="1"/>
</dbReference>
<feature type="domain" description="HTH tetR-type" evidence="6">
    <location>
        <begin position="24"/>
        <end position="84"/>
    </location>
</feature>
<dbReference type="AlphaFoldDB" id="A0AB35XGV0"/>
<keyword evidence="2 4" id="KW-0238">DNA-binding</keyword>